<dbReference type="PANTHER" id="PTHR30121:SF6">
    <property type="entry name" value="SLR6007 PROTEIN"/>
    <property type="match status" value="1"/>
</dbReference>
<dbReference type="SUPFAM" id="SSF52540">
    <property type="entry name" value="P-loop containing nucleoside triphosphate hydrolases"/>
    <property type="match status" value="1"/>
</dbReference>
<dbReference type="Gene3D" id="3.40.50.300">
    <property type="entry name" value="P-loop containing nucleotide triphosphate hydrolases"/>
    <property type="match status" value="2"/>
</dbReference>
<dbReference type="Pfam" id="PF01935">
    <property type="entry name" value="DUF87"/>
    <property type="match status" value="1"/>
</dbReference>
<reference evidence="2 3" key="1">
    <citation type="submission" date="2024-03" db="EMBL/GenBank/DDBJ databases">
        <title>Human intestinal bacterial collection.</title>
        <authorList>
            <person name="Pauvert C."/>
            <person name="Hitch T.C.A."/>
            <person name="Clavel T."/>
        </authorList>
    </citation>
    <scope>NUCLEOTIDE SEQUENCE [LARGE SCALE GENOMIC DNA]</scope>
    <source>
        <strain evidence="2 3">CLA-AA-H190</strain>
    </source>
</reference>
<dbReference type="InterPro" id="IPR051162">
    <property type="entry name" value="T4SS_component"/>
</dbReference>
<evidence type="ECO:0000313" key="3">
    <source>
        <dbReference type="Proteomes" id="UP001469749"/>
    </source>
</evidence>
<dbReference type="InterPro" id="IPR002789">
    <property type="entry name" value="HerA_central"/>
</dbReference>
<name>A0ABV1B3M7_9FIRM</name>
<dbReference type="EMBL" id="JBBMEK010000079">
    <property type="protein sequence ID" value="MEQ2365019.1"/>
    <property type="molecule type" value="Genomic_DNA"/>
</dbReference>
<comment type="caution">
    <text evidence="2">The sequence shown here is derived from an EMBL/GenBank/DDBJ whole genome shotgun (WGS) entry which is preliminary data.</text>
</comment>
<sequence length="752" mass="84197">MKSNYYPNNTAVAVRLESLIKSEGKKLLSERMSSRMVKCASVMNEESFVGWQIEIPTKGLAILSLFGSEEFTEKELRWCAEKTGKTVKRVLKTSVSSLTQLYEVYLPITETGQTRAIIGFNCGTPTTKDDSISKWPTHYSGIFAELVSVLRDTGAVMRVVLGPATDEEQTFCRKNTLHSYDVNGISVRDYLGRPVKMRVLLLLPTSPSIRLKTVLEEAVQGAKCRYVGDIETQKAEEIWRNPLFEAQVLPDYAARILMMEPEIHETTIGLQVCEEPVKKIPASHRNTKSHGAVEIGKAVDTAGICRRITIGETDIKRHYQIVGQTGTGKSTLLTKLILSAIEKGHGLTFFDPHGSTIDLLLRMIPKQYAERVRVVRIGDAEHPVPLNIWDSDDPSKEERNISDLCELFGDIFNPPGECFVGPRWERWFSTFAKASIAFLGRRASLESIAVISQSQDNMLKVSKAIANRYPELVETIKQEYGTDKSNDFQATLNWYLCKFQRLISVEQLRKTLGAGANALDFTNSIDTDTVTLIDLASPNIGTHAARIVGTLLLMKLWNAAMARHERAKTHFVVVDEAALFQTNPMPRMLAESRKFGLAMVLCHQHTGQLTAEIRDALEANSANFSAFRLSPRDALTAAVRFDDPNMKVNLARLDAFNAITTLSVDGRQTAPFTLTIDKPKMQKDGEAVAAYIEQSSIERLVKPYMDVRALTSSEILNLLNNPQKIMEERSHLVIPAFLEEWSVRRQELKKAI</sequence>
<dbReference type="RefSeq" id="WP_349084863.1">
    <property type="nucleotide sequence ID" value="NZ_JBBMEK010000079.1"/>
</dbReference>
<proteinExistence type="predicted"/>
<keyword evidence="3" id="KW-1185">Reference proteome</keyword>
<evidence type="ECO:0000313" key="2">
    <source>
        <dbReference type="EMBL" id="MEQ2365019.1"/>
    </source>
</evidence>
<gene>
    <name evidence="2" type="ORF">WMO25_07895</name>
</gene>
<dbReference type="InterPro" id="IPR027417">
    <property type="entry name" value="P-loop_NTPase"/>
</dbReference>
<feature type="domain" description="Helicase HerA central" evidence="1">
    <location>
        <begin position="293"/>
        <end position="392"/>
    </location>
</feature>
<dbReference type="Proteomes" id="UP001469749">
    <property type="component" value="Unassembled WGS sequence"/>
</dbReference>
<accession>A0ABV1B3M7</accession>
<dbReference type="PANTHER" id="PTHR30121">
    <property type="entry name" value="UNCHARACTERIZED PROTEIN YJGR-RELATED"/>
    <property type="match status" value="1"/>
</dbReference>
<protein>
    <submittedName>
        <fullName evidence="2">DUF87 domain-containing protein</fullName>
    </submittedName>
</protein>
<evidence type="ECO:0000259" key="1">
    <source>
        <dbReference type="Pfam" id="PF01935"/>
    </source>
</evidence>
<organism evidence="2 3">
    <name type="scientific">Coprococcus intestinihominis</name>
    <dbReference type="NCBI Taxonomy" id="3133154"/>
    <lineage>
        <taxon>Bacteria</taxon>
        <taxon>Bacillati</taxon>
        <taxon>Bacillota</taxon>
        <taxon>Clostridia</taxon>
        <taxon>Lachnospirales</taxon>
        <taxon>Lachnospiraceae</taxon>
        <taxon>Coprococcus</taxon>
    </lineage>
</organism>